<dbReference type="InterPro" id="IPR013497">
    <property type="entry name" value="Topo_IA_cen"/>
</dbReference>
<dbReference type="PANTHER" id="PTHR42785:SF1">
    <property type="entry name" value="DNA TOPOISOMERASE"/>
    <property type="match status" value="1"/>
</dbReference>
<dbReference type="RefSeq" id="WP_255317235.1">
    <property type="nucleotide sequence ID" value="NZ_JABXWD010000196.1"/>
</dbReference>
<dbReference type="SMART" id="SM00436">
    <property type="entry name" value="TOP1Bc"/>
    <property type="match status" value="1"/>
</dbReference>
<accession>A0ABS6RZR5</accession>
<evidence type="ECO:0000256" key="1">
    <source>
        <dbReference type="ARBA" id="ARBA00023235"/>
    </source>
</evidence>
<feature type="non-terminal residue" evidence="9">
    <location>
        <position position="319"/>
    </location>
</feature>
<evidence type="ECO:0000256" key="6">
    <source>
        <dbReference type="SAM" id="MobiDB-lite"/>
    </source>
</evidence>
<dbReference type="InterPro" id="IPR006171">
    <property type="entry name" value="TOPRIM_dom"/>
</dbReference>
<protein>
    <recommendedName>
        <fullName evidence="5">Omega-protein</fullName>
    </recommendedName>
    <alternativeName>
        <fullName evidence="4">Relaxing enzyme</fullName>
    </alternativeName>
    <alternativeName>
        <fullName evidence="2">Swivelase</fullName>
    </alternativeName>
    <alternativeName>
        <fullName evidence="3">Untwisting enzyme</fullName>
    </alternativeName>
</protein>
<evidence type="ECO:0000256" key="3">
    <source>
        <dbReference type="ARBA" id="ARBA00031985"/>
    </source>
</evidence>
<dbReference type="SMART" id="SM00493">
    <property type="entry name" value="TOPRIM"/>
    <property type="match status" value="1"/>
</dbReference>
<evidence type="ECO:0000313" key="9">
    <source>
        <dbReference type="EMBL" id="MBV6342102.1"/>
    </source>
</evidence>
<feature type="domain" description="Toprim" evidence="7">
    <location>
        <begin position="73"/>
        <end position="188"/>
    </location>
</feature>
<feature type="compositionally biased region" description="Basic and acidic residues" evidence="6">
    <location>
        <begin position="31"/>
        <end position="41"/>
    </location>
</feature>
<dbReference type="SUPFAM" id="SSF56712">
    <property type="entry name" value="Prokaryotic type I DNA topoisomerase"/>
    <property type="match status" value="1"/>
</dbReference>
<dbReference type="InterPro" id="IPR034149">
    <property type="entry name" value="TOPRIM_TopoI"/>
</dbReference>
<dbReference type="InterPro" id="IPR013824">
    <property type="entry name" value="Topo_IA_cen_sub1"/>
</dbReference>
<evidence type="ECO:0000313" key="10">
    <source>
        <dbReference type="Proteomes" id="UP001196980"/>
    </source>
</evidence>
<dbReference type="InterPro" id="IPR023405">
    <property type="entry name" value="Topo_IA_core_domain"/>
</dbReference>
<evidence type="ECO:0000256" key="2">
    <source>
        <dbReference type="ARBA" id="ARBA00030003"/>
    </source>
</evidence>
<name>A0ABS6RZR5_9BACT</name>
<dbReference type="Gene3D" id="2.70.20.10">
    <property type="entry name" value="Topoisomerase I, domain 3"/>
    <property type="match status" value="1"/>
</dbReference>
<comment type="caution">
    <text evidence="9">The sequence shown here is derived from an EMBL/GenBank/DDBJ whole genome shotgun (WGS) entry which is preliminary data.</text>
</comment>
<dbReference type="PRINTS" id="PR00417">
    <property type="entry name" value="PRTPISMRASEI"/>
</dbReference>
<dbReference type="Gene3D" id="3.40.50.140">
    <property type="match status" value="1"/>
</dbReference>
<evidence type="ECO:0000259" key="7">
    <source>
        <dbReference type="PROSITE" id="PS50880"/>
    </source>
</evidence>
<dbReference type="PANTHER" id="PTHR42785">
    <property type="entry name" value="DNA TOPOISOMERASE, TYPE IA, CORE"/>
    <property type="match status" value="1"/>
</dbReference>
<feature type="domain" description="Topo IA-type catalytic" evidence="8">
    <location>
        <begin position="204"/>
        <end position="319"/>
    </location>
</feature>
<dbReference type="EMBL" id="JABXWD010000196">
    <property type="protein sequence ID" value="MBV6342102.1"/>
    <property type="molecule type" value="Genomic_DNA"/>
</dbReference>
<proteinExistence type="predicted"/>
<reference evidence="9 10" key="1">
    <citation type="journal article" date="2020" name="J Geophys Res Biogeosci">
        <title>Magnetotaxis as an Adaptation to Enable Bacterial Shuttling of Microbial Sulfur and Sulfur Cycling Across Aquatic Oxic#Anoxic Interfaces.</title>
        <authorList>
            <person name="Li J."/>
            <person name="Liu P."/>
            <person name="Wang J."/>
            <person name="Roberts A.P."/>
            <person name="Pan Y."/>
        </authorList>
    </citation>
    <scope>NUCLEOTIDE SEQUENCE [LARGE SCALE GENOMIC DNA]</scope>
    <source>
        <strain evidence="9 10">MYR-1_YQ</strain>
    </source>
</reference>
<dbReference type="Pfam" id="PF01751">
    <property type="entry name" value="Toprim"/>
    <property type="match status" value="1"/>
</dbReference>
<dbReference type="PROSITE" id="PS50880">
    <property type="entry name" value="TOPRIM"/>
    <property type="match status" value="1"/>
</dbReference>
<dbReference type="PROSITE" id="PS52039">
    <property type="entry name" value="TOPO_IA_2"/>
    <property type="match status" value="1"/>
</dbReference>
<dbReference type="Pfam" id="PF01131">
    <property type="entry name" value="Topoisom_bac"/>
    <property type="match status" value="1"/>
</dbReference>
<keyword evidence="10" id="KW-1185">Reference proteome</keyword>
<dbReference type="InterPro" id="IPR013825">
    <property type="entry name" value="Topo_IA_cen_sub2"/>
</dbReference>
<dbReference type="CDD" id="cd03363">
    <property type="entry name" value="TOPRIM_TopoIA_TopoI"/>
    <property type="match status" value="1"/>
</dbReference>
<organism evidence="9 10">
    <name type="scientific">Candidatus Magnetobacterium casense</name>
    <dbReference type="NCBI Taxonomy" id="1455061"/>
    <lineage>
        <taxon>Bacteria</taxon>
        <taxon>Pseudomonadati</taxon>
        <taxon>Nitrospirota</taxon>
        <taxon>Thermodesulfovibrionia</taxon>
        <taxon>Thermodesulfovibrionales</taxon>
        <taxon>Candidatus Magnetobacteriaceae</taxon>
        <taxon>Candidatus Magnetobacterium</taxon>
    </lineage>
</organism>
<evidence type="ECO:0000256" key="5">
    <source>
        <dbReference type="ARBA" id="ARBA00032877"/>
    </source>
</evidence>
<feature type="compositionally biased region" description="Basic and acidic residues" evidence="6">
    <location>
        <begin position="1"/>
        <end position="12"/>
    </location>
</feature>
<gene>
    <name evidence="9" type="ORF">HWQ67_10940</name>
</gene>
<dbReference type="Gene3D" id="1.10.460.10">
    <property type="entry name" value="Topoisomerase I, domain 2"/>
    <property type="match status" value="1"/>
</dbReference>
<sequence>MALDGNGKKPVEELPELEELPKKNRSAKTKKTLELTEELPKPRKTTSKKTLPDVQEPTEAETPAKARKSAKTDKLVIVESPAKANTIKKILGEGFSVKASVGHIIDLPKKELGVDTENNFSPKYVTIPGKEKVVDELRHAAERVSAVYLAPDPDREGEAIAWHISEIIAQGAKKSAAPKIYRVRFNEITERAVREAIDTPSEIDTNKVNAQQARRILDRLVGYGLSPLLWKKVRRGLSAGRVQSVAVRLVVDREREIEAFITQEYWSITGLFDGGEKPTFLSRLFKYDGNTIIERLPDGSKFYITSEQDANRIKDSLDG</sequence>
<evidence type="ECO:0000259" key="8">
    <source>
        <dbReference type="PROSITE" id="PS52039"/>
    </source>
</evidence>
<evidence type="ECO:0000256" key="4">
    <source>
        <dbReference type="ARBA" id="ARBA00032235"/>
    </source>
</evidence>
<dbReference type="Proteomes" id="UP001196980">
    <property type="component" value="Unassembled WGS sequence"/>
</dbReference>
<dbReference type="InterPro" id="IPR003601">
    <property type="entry name" value="Topo_IA_2"/>
</dbReference>
<feature type="region of interest" description="Disordered" evidence="6">
    <location>
        <begin position="1"/>
        <end position="72"/>
    </location>
</feature>
<keyword evidence="1" id="KW-0413">Isomerase</keyword>
<dbReference type="InterPro" id="IPR000380">
    <property type="entry name" value="Topo_IA"/>
</dbReference>